<dbReference type="InterPro" id="IPR010736">
    <property type="entry name" value="SHIPPO-rpt"/>
</dbReference>
<dbReference type="PANTHER" id="PTHR21580:SF60">
    <property type="entry name" value="SPERM-TAIL PG-RICH REPEAT-CONTAINING PROTEIN 2"/>
    <property type="match status" value="1"/>
</dbReference>
<organism evidence="2 3">
    <name type="scientific">Paramecium octaurelia</name>
    <dbReference type="NCBI Taxonomy" id="43137"/>
    <lineage>
        <taxon>Eukaryota</taxon>
        <taxon>Sar</taxon>
        <taxon>Alveolata</taxon>
        <taxon>Ciliophora</taxon>
        <taxon>Intramacronucleata</taxon>
        <taxon>Oligohymenophorea</taxon>
        <taxon>Peniculida</taxon>
        <taxon>Parameciidae</taxon>
        <taxon>Paramecium</taxon>
    </lineage>
</organism>
<protein>
    <recommendedName>
        <fullName evidence="4">Sperm-tail PG-rich repeat-containing protein 2</fullName>
    </recommendedName>
</protein>
<sequence length="582" mass="66565">MAFVFRSEVKPAYIPKTENVGPGQYEHNQESESKQNLYPFNSTVQKSTNQNQIIKGPGPGTYNLQGSFETQKVIFSSDEQEIKILEVPKPISVFRSSTLRFKEERQKGPGPNQYFIEERKRFYQANQPNPKPKINVMEQLVKENKYISIPSIPSNYHLGYQENSESILEQSNALNLSQEVGPGSYDVKSSFSNQKPRGVSWHKSTSKQKHIDTENKVGPGYYDIITNSQPMYQMKPTTSFSSKLSRQSELKFLNPKNNQGYIKKGLDNKSYSFHLSTNSGTTARDSDLESEYSYIEDATPGPGYYENASTQQTISQNLKQSQIKGSIRSRAKRFLAKSNQIPGPGSYKVDVVQHKHQVTQPPFLIGRTRFDDKTSETPPPGNYKVINTMEERLISRLIKAPLGQFGANDNRFKDPKMDVPGPGTYEIMDEDRRNKYKNGLKGTASFLSHIPKIQELIIADRNLSPVSYQVDQHTIEKRIVKTEEDNPKLAVVKPPFGVAEERWKIKEESEEDDDEPIYMNKSQINSFNLFKKRKKDQPPFLTKEERFAFSVPKEFQPGPSDYADGTFPHWNKRTFNLLFAEI</sequence>
<feature type="region of interest" description="Disordered" evidence="1">
    <location>
        <begin position="185"/>
        <end position="214"/>
    </location>
</feature>
<gene>
    <name evidence="2" type="ORF">POCTA_138.1.T0760113</name>
</gene>
<evidence type="ECO:0000313" key="2">
    <source>
        <dbReference type="EMBL" id="CAD8181058.1"/>
    </source>
</evidence>
<dbReference type="InterPro" id="IPR051291">
    <property type="entry name" value="CIMAP"/>
</dbReference>
<accession>A0A8S1VT05</accession>
<dbReference type="AlphaFoldDB" id="A0A8S1VT05"/>
<proteinExistence type="predicted"/>
<dbReference type="OrthoDB" id="406368at2759"/>
<reference evidence="2" key="1">
    <citation type="submission" date="2021-01" db="EMBL/GenBank/DDBJ databases">
        <authorList>
            <consortium name="Genoscope - CEA"/>
            <person name="William W."/>
        </authorList>
    </citation>
    <scope>NUCLEOTIDE SEQUENCE</scope>
</reference>
<dbReference type="Proteomes" id="UP000683925">
    <property type="component" value="Unassembled WGS sequence"/>
</dbReference>
<dbReference type="OMA" id="GVSWHKS"/>
<keyword evidence="3" id="KW-1185">Reference proteome</keyword>
<name>A0A8S1VT05_PAROT</name>
<evidence type="ECO:0000313" key="3">
    <source>
        <dbReference type="Proteomes" id="UP000683925"/>
    </source>
</evidence>
<evidence type="ECO:0008006" key="4">
    <source>
        <dbReference type="Google" id="ProtNLM"/>
    </source>
</evidence>
<evidence type="ECO:0000256" key="1">
    <source>
        <dbReference type="SAM" id="MobiDB-lite"/>
    </source>
</evidence>
<dbReference type="Pfam" id="PF07004">
    <property type="entry name" value="SHIPPO-rpt"/>
    <property type="match status" value="6"/>
</dbReference>
<comment type="caution">
    <text evidence="2">The sequence shown here is derived from an EMBL/GenBank/DDBJ whole genome shotgun (WGS) entry which is preliminary data.</text>
</comment>
<dbReference type="PANTHER" id="PTHR21580">
    <property type="entry name" value="SHIPPO-1-RELATED"/>
    <property type="match status" value="1"/>
</dbReference>
<dbReference type="EMBL" id="CAJJDP010000075">
    <property type="protein sequence ID" value="CAD8181058.1"/>
    <property type="molecule type" value="Genomic_DNA"/>
</dbReference>